<dbReference type="Proteomes" id="UP000664132">
    <property type="component" value="Unassembled WGS sequence"/>
</dbReference>
<reference evidence="2" key="1">
    <citation type="submission" date="2021-02" db="EMBL/GenBank/DDBJ databases">
        <title>Genome sequence Cadophora malorum strain M34.</title>
        <authorList>
            <person name="Stefanovic E."/>
            <person name="Vu D."/>
            <person name="Scully C."/>
            <person name="Dijksterhuis J."/>
            <person name="Roader J."/>
            <person name="Houbraken J."/>
        </authorList>
    </citation>
    <scope>NUCLEOTIDE SEQUENCE</scope>
    <source>
        <strain evidence="2">M34</strain>
    </source>
</reference>
<keyword evidence="1" id="KW-0812">Transmembrane</keyword>
<feature type="transmembrane region" description="Helical" evidence="1">
    <location>
        <begin position="17"/>
        <end position="36"/>
    </location>
</feature>
<comment type="caution">
    <text evidence="2">The sequence shown here is derived from an EMBL/GenBank/DDBJ whole genome shotgun (WGS) entry which is preliminary data.</text>
</comment>
<gene>
    <name evidence="2" type="ORF">IFR04_012085</name>
</gene>
<dbReference type="EMBL" id="JAFJYH010000249">
    <property type="protein sequence ID" value="KAG4414772.1"/>
    <property type="molecule type" value="Genomic_DNA"/>
</dbReference>
<dbReference type="OrthoDB" id="5411041at2759"/>
<name>A0A8H7T7Y6_9HELO</name>
<keyword evidence="1" id="KW-0472">Membrane</keyword>
<keyword evidence="3" id="KW-1185">Reference proteome</keyword>
<evidence type="ECO:0000256" key="1">
    <source>
        <dbReference type="SAM" id="Phobius"/>
    </source>
</evidence>
<evidence type="ECO:0000313" key="3">
    <source>
        <dbReference type="Proteomes" id="UP000664132"/>
    </source>
</evidence>
<accession>A0A8H7T7Y6</accession>
<dbReference type="AlphaFoldDB" id="A0A8H7T7Y6"/>
<protein>
    <recommendedName>
        <fullName evidence="4">Rhomboid family membrane protein</fullName>
    </recommendedName>
</protein>
<evidence type="ECO:0000313" key="2">
    <source>
        <dbReference type="EMBL" id="KAG4414772.1"/>
    </source>
</evidence>
<proteinExistence type="predicted"/>
<keyword evidence="1" id="KW-1133">Transmembrane helix</keyword>
<evidence type="ECO:0008006" key="4">
    <source>
        <dbReference type="Google" id="ProtNLM"/>
    </source>
</evidence>
<sequence>MSTTTTTPTTPLNSRDALYRNVALGAVVVCPIIILIPPRKIDIYTVALTAGFFAGGNHLAAHYTGTSILQRFGNRMEHMSSHALPPKALETQRRLKEEREKREAGTLARDVARLEAADDRGVLAEVRRKEAEHKERGLLEKVWMGREGPDWKAKRDLKEKEALDEGRGYGGLIMDQIWEVWSWGKDKVEEVKEVDEKVVQERKEGKK</sequence>
<organism evidence="2 3">
    <name type="scientific">Cadophora malorum</name>
    <dbReference type="NCBI Taxonomy" id="108018"/>
    <lineage>
        <taxon>Eukaryota</taxon>
        <taxon>Fungi</taxon>
        <taxon>Dikarya</taxon>
        <taxon>Ascomycota</taxon>
        <taxon>Pezizomycotina</taxon>
        <taxon>Leotiomycetes</taxon>
        <taxon>Helotiales</taxon>
        <taxon>Ploettnerulaceae</taxon>
        <taxon>Cadophora</taxon>
    </lineage>
</organism>